<organism evidence="1 2">
    <name type="scientific">Peptococcus simiae</name>
    <dbReference type="NCBI Taxonomy" id="1643805"/>
    <lineage>
        <taxon>Bacteria</taxon>
        <taxon>Bacillati</taxon>
        <taxon>Bacillota</taxon>
        <taxon>Clostridia</taxon>
        <taxon>Eubacteriales</taxon>
        <taxon>Peptococcaceae</taxon>
        <taxon>Peptococcus</taxon>
    </lineage>
</organism>
<dbReference type="EMBL" id="JBJUVG010000014">
    <property type="protein sequence ID" value="MFM9414354.1"/>
    <property type="molecule type" value="Genomic_DNA"/>
</dbReference>
<dbReference type="RefSeq" id="WP_408977968.1">
    <property type="nucleotide sequence ID" value="NZ_JBJUVG010000014.1"/>
</dbReference>
<name>A0ABW9H0H2_9FIRM</name>
<accession>A0ABW9H0H2</accession>
<comment type="caution">
    <text evidence="1">The sequence shown here is derived from an EMBL/GenBank/DDBJ whole genome shotgun (WGS) entry which is preliminary data.</text>
</comment>
<gene>
    <name evidence="1" type="ORF">ACKQTC_08240</name>
</gene>
<reference evidence="1 2" key="1">
    <citation type="journal article" date="2016" name="Int. J. Syst. Evol. Microbiol.">
        <title>Peptococcus simiae sp. nov., isolated from rhesus macaque faeces and emended description of the genus Peptococcus.</title>
        <authorList>
            <person name="Shkoporov A.N."/>
            <person name="Efimov B.A."/>
            <person name="Kondova I."/>
            <person name="Ouwerling B."/>
            <person name="Chaplin A.V."/>
            <person name="Shcherbakova V.A."/>
            <person name="Langermans J.A.M."/>
        </authorList>
    </citation>
    <scope>NUCLEOTIDE SEQUENCE [LARGE SCALE GENOMIC DNA]</scope>
    <source>
        <strain evidence="1 2">M108</strain>
    </source>
</reference>
<dbReference type="Proteomes" id="UP001631949">
    <property type="component" value="Unassembled WGS sequence"/>
</dbReference>
<evidence type="ECO:0000313" key="2">
    <source>
        <dbReference type="Proteomes" id="UP001631949"/>
    </source>
</evidence>
<sequence>MINTNKLKGIIVENGKTQQEMAEILEIAPKTFYTKMKKGVFLSNEINTMINVLNIKDPMPIFFAKDET</sequence>
<proteinExistence type="predicted"/>
<evidence type="ECO:0000313" key="1">
    <source>
        <dbReference type="EMBL" id="MFM9414354.1"/>
    </source>
</evidence>
<keyword evidence="2" id="KW-1185">Reference proteome</keyword>
<protein>
    <submittedName>
        <fullName evidence="1">DUF739 domain-containing protein</fullName>
    </submittedName>
</protein>